<reference evidence="7 9" key="1">
    <citation type="submission" date="2015-05" db="EMBL/GenBank/DDBJ databases">
        <title>Genome assembly of Archangium gephyra DSM 2261.</title>
        <authorList>
            <person name="Sharma G."/>
            <person name="Subramanian S."/>
        </authorList>
    </citation>
    <scope>NUCLEOTIDE SEQUENCE [LARGE SCALE GENOMIC DNA]</scope>
    <source>
        <strain evidence="7 9">DSM 2261</strain>
    </source>
</reference>
<dbReference type="SMART" id="SM00388">
    <property type="entry name" value="HisKA"/>
    <property type="match status" value="1"/>
</dbReference>
<dbReference type="Gene3D" id="3.30.565.10">
    <property type="entry name" value="Histidine kinase-like ATPase, C-terminal domain"/>
    <property type="match status" value="1"/>
</dbReference>
<feature type="domain" description="Histidine kinase" evidence="5">
    <location>
        <begin position="312"/>
        <end position="524"/>
    </location>
</feature>
<evidence type="ECO:0000259" key="6">
    <source>
        <dbReference type="PROSITE" id="PS50110"/>
    </source>
</evidence>
<dbReference type="InterPro" id="IPR004358">
    <property type="entry name" value="Sig_transdc_His_kin-like_C"/>
</dbReference>
<dbReference type="InterPro" id="IPR003594">
    <property type="entry name" value="HATPase_dom"/>
</dbReference>
<evidence type="ECO:0000256" key="3">
    <source>
        <dbReference type="ARBA" id="ARBA00022553"/>
    </source>
</evidence>
<keyword evidence="7" id="KW-0418">Kinase</keyword>
<dbReference type="PANTHER" id="PTHR43065">
    <property type="entry name" value="SENSOR HISTIDINE KINASE"/>
    <property type="match status" value="1"/>
</dbReference>
<dbReference type="SUPFAM" id="SSF47384">
    <property type="entry name" value="Homodimeric domain of signal transducing histidine kinase"/>
    <property type="match status" value="1"/>
</dbReference>
<dbReference type="InterPro" id="IPR003661">
    <property type="entry name" value="HisK_dim/P_dom"/>
</dbReference>
<evidence type="ECO:0000259" key="5">
    <source>
        <dbReference type="PROSITE" id="PS50109"/>
    </source>
</evidence>
<dbReference type="InterPro" id="IPR036097">
    <property type="entry name" value="HisK_dim/P_sf"/>
</dbReference>
<dbReference type="AlphaFoldDB" id="A0AAC8Q7A5"/>
<dbReference type="Gene3D" id="3.40.50.2300">
    <property type="match status" value="1"/>
</dbReference>
<evidence type="ECO:0000313" key="9">
    <source>
        <dbReference type="Proteomes" id="UP000035579"/>
    </source>
</evidence>
<dbReference type="InterPro" id="IPR036890">
    <property type="entry name" value="HATPase_C_sf"/>
</dbReference>
<dbReference type="EMBL" id="QUMU01000003">
    <property type="protein sequence ID" value="REG34690.1"/>
    <property type="molecule type" value="Genomic_DNA"/>
</dbReference>
<dbReference type="SMART" id="SM00387">
    <property type="entry name" value="HATPase_c"/>
    <property type="match status" value="1"/>
</dbReference>
<dbReference type="InterPro" id="IPR011006">
    <property type="entry name" value="CheY-like_superfamily"/>
</dbReference>
<evidence type="ECO:0000256" key="1">
    <source>
        <dbReference type="ARBA" id="ARBA00000085"/>
    </source>
</evidence>
<sequence length="530" mass="59510">MPLELAQTQGAVPRGRLLLVDDEEYILKSIRRVLRRGDWQIETASDAEEGLKALERFTPEVVISDFRMPGMNGVEFLSRVKAQVPRAQRIMLTGQADQQAIEEAINRSEIFRFISKPWNDSHLVLTVKSAFEQYALQAENERLLRVTQQQNEELRRLNAELETRVALRTHLLSQAKREWELSFDSIETPLAVVRRDFGVRRANRAYTDLAGERLKEPLSELSEEGAEQLCHKLLFDRDTPCPGCPLPEALHSGKGARAEISQRGRTYAMAAYPLTTEGRAVCSYRDISDEREMTRRLIDTEKMAAVGQLAGGVAHEINNPLGGILAFAQLMKRDEGRNASDLESLDLIEESALRCKRIVESLLKFSRHSRTEDRRAFQLNKCAEDSAVLFGAQLKAYSKVRLELRLAPELPELFGDPSQLSQVMLNLLQNGLHALPAEGGVLCLETGKEGDRCYFRVADTGTGIEERYLGHIFEPSFTTKPPGQGTGLGLSIAYRIVEDHGGIIKVDTQMGEGSRFTVYIPIPLQLERLP</sequence>
<dbReference type="PROSITE" id="PS50109">
    <property type="entry name" value="HIS_KIN"/>
    <property type="match status" value="1"/>
</dbReference>
<protein>
    <recommendedName>
        <fullName evidence="2">histidine kinase</fullName>
        <ecNumber evidence="2">2.7.13.3</ecNumber>
    </recommendedName>
</protein>
<dbReference type="SUPFAM" id="SSF55874">
    <property type="entry name" value="ATPase domain of HSP90 chaperone/DNA topoisomerase II/histidine kinase"/>
    <property type="match status" value="1"/>
</dbReference>
<dbReference type="GO" id="GO:0000155">
    <property type="term" value="F:phosphorelay sensor kinase activity"/>
    <property type="evidence" value="ECO:0007669"/>
    <property type="project" value="InterPro"/>
</dbReference>
<gene>
    <name evidence="7" type="ORF">AA314_03507</name>
    <name evidence="8" type="ORF">ATI61_103599</name>
</gene>
<dbReference type="Proteomes" id="UP000035579">
    <property type="component" value="Chromosome"/>
</dbReference>
<dbReference type="Proteomes" id="UP000256345">
    <property type="component" value="Unassembled WGS sequence"/>
</dbReference>
<dbReference type="SUPFAM" id="SSF52172">
    <property type="entry name" value="CheY-like"/>
    <property type="match status" value="1"/>
</dbReference>
<comment type="catalytic activity">
    <reaction evidence="1">
        <text>ATP + protein L-histidine = ADP + protein N-phospho-L-histidine.</text>
        <dbReference type="EC" id="2.7.13.3"/>
    </reaction>
</comment>
<proteinExistence type="predicted"/>
<dbReference type="EC" id="2.7.13.3" evidence="2"/>
<dbReference type="PANTHER" id="PTHR43065:SF42">
    <property type="entry name" value="TWO-COMPONENT SENSOR PPRA"/>
    <property type="match status" value="1"/>
</dbReference>
<keyword evidence="10" id="KW-1185">Reference proteome</keyword>
<dbReference type="Pfam" id="PF02518">
    <property type="entry name" value="HATPase_c"/>
    <property type="match status" value="1"/>
</dbReference>
<name>A0AAC8Q7A5_9BACT</name>
<evidence type="ECO:0000313" key="7">
    <source>
        <dbReference type="EMBL" id="AKJ01881.1"/>
    </source>
</evidence>
<feature type="modified residue" description="4-aspartylphosphate" evidence="4">
    <location>
        <position position="65"/>
    </location>
</feature>
<dbReference type="InterPro" id="IPR001789">
    <property type="entry name" value="Sig_transdc_resp-reg_receiver"/>
</dbReference>
<accession>A0AAC8Q7A5</accession>
<reference evidence="8 10" key="2">
    <citation type="submission" date="2018-08" db="EMBL/GenBank/DDBJ databases">
        <title>Genomic Encyclopedia of Archaeal and Bacterial Type Strains, Phase II (KMG-II): from individual species to whole genera.</title>
        <authorList>
            <person name="Goeker M."/>
        </authorList>
    </citation>
    <scope>NUCLEOTIDE SEQUENCE [LARGE SCALE GENOMIC DNA]</scope>
    <source>
        <strain evidence="8 10">DSM 2261</strain>
    </source>
</reference>
<dbReference type="CDD" id="cd17569">
    <property type="entry name" value="REC_HupR-like"/>
    <property type="match status" value="1"/>
</dbReference>
<dbReference type="PROSITE" id="PS50110">
    <property type="entry name" value="RESPONSE_REGULATORY"/>
    <property type="match status" value="1"/>
</dbReference>
<dbReference type="KEGG" id="age:AA314_03507"/>
<dbReference type="EMBL" id="CP011509">
    <property type="protein sequence ID" value="AKJ01881.1"/>
    <property type="molecule type" value="Genomic_DNA"/>
</dbReference>
<organism evidence="7 9">
    <name type="scientific">Archangium gephyra</name>
    <dbReference type="NCBI Taxonomy" id="48"/>
    <lineage>
        <taxon>Bacteria</taxon>
        <taxon>Pseudomonadati</taxon>
        <taxon>Myxococcota</taxon>
        <taxon>Myxococcia</taxon>
        <taxon>Myxococcales</taxon>
        <taxon>Cystobacterineae</taxon>
        <taxon>Archangiaceae</taxon>
        <taxon>Archangium</taxon>
    </lineage>
</organism>
<evidence type="ECO:0000313" key="10">
    <source>
        <dbReference type="Proteomes" id="UP000256345"/>
    </source>
</evidence>
<dbReference type="Gene3D" id="1.10.287.130">
    <property type="match status" value="1"/>
</dbReference>
<keyword evidence="7" id="KW-0808">Transferase</keyword>
<evidence type="ECO:0000313" key="8">
    <source>
        <dbReference type="EMBL" id="REG34690.1"/>
    </source>
</evidence>
<dbReference type="InterPro" id="IPR005467">
    <property type="entry name" value="His_kinase_dom"/>
</dbReference>
<dbReference type="Pfam" id="PF00072">
    <property type="entry name" value="Response_reg"/>
    <property type="match status" value="1"/>
</dbReference>
<feature type="domain" description="Response regulatory" evidence="6">
    <location>
        <begin position="16"/>
        <end position="131"/>
    </location>
</feature>
<evidence type="ECO:0000256" key="4">
    <source>
        <dbReference type="PROSITE-ProRule" id="PRU00169"/>
    </source>
</evidence>
<dbReference type="SMART" id="SM00448">
    <property type="entry name" value="REC"/>
    <property type="match status" value="1"/>
</dbReference>
<dbReference type="PRINTS" id="PR00344">
    <property type="entry name" value="BCTRLSENSOR"/>
</dbReference>
<dbReference type="Pfam" id="PF00512">
    <property type="entry name" value="HisKA"/>
    <property type="match status" value="1"/>
</dbReference>
<keyword evidence="3 4" id="KW-0597">Phosphoprotein</keyword>
<evidence type="ECO:0000256" key="2">
    <source>
        <dbReference type="ARBA" id="ARBA00012438"/>
    </source>
</evidence>
<dbReference type="CDD" id="cd00082">
    <property type="entry name" value="HisKA"/>
    <property type="match status" value="1"/>
</dbReference>